<dbReference type="PANTHER" id="PTHR38658:SF1">
    <property type="entry name" value="OXPP CYCLE PROTEIN OPCA-RELATED"/>
    <property type="match status" value="1"/>
</dbReference>
<dbReference type="Pfam" id="PF20171">
    <property type="entry name" value="OpcA_G6PD_C"/>
    <property type="match status" value="1"/>
</dbReference>
<dbReference type="InterPro" id="IPR004555">
    <property type="entry name" value="G6PDH_assembly_OpcA"/>
</dbReference>
<dbReference type="InterPro" id="IPR046802">
    <property type="entry name" value="OpcA_G6PD_C"/>
</dbReference>
<gene>
    <name evidence="3" type="ORF">HXK09_07715</name>
</gene>
<evidence type="ECO:0000313" key="3">
    <source>
        <dbReference type="EMBL" id="MBF0967023.1"/>
    </source>
</evidence>
<feature type="domain" description="Glucose-6-phosphate dehydrogenase assembly protein OpcA C-terminal" evidence="2">
    <location>
        <begin position="167"/>
        <end position="298"/>
    </location>
</feature>
<dbReference type="EMBL" id="JABZGF010000280">
    <property type="protein sequence ID" value="MBF0967023.1"/>
    <property type="molecule type" value="Genomic_DNA"/>
</dbReference>
<protein>
    <submittedName>
        <fullName evidence="3">Glucose-6-phosphate dehydrogenase assembly protein OpcA</fullName>
    </submittedName>
</protein>
<dbReference type="AlphaFoldDB" id="A0A929RQ42"/>
<dbReference type="InterPro" id="IPR046801">
    <property type="entry name" value="OpcA_G6PD_N"/>
</dbReference>
<name>A0A929RQ42_9ACTO</name>
<evidence type="ECO:0000259" key="1">
    <source>
        <dbReference type="Pfam" id="PF10128"/>
    </source>
</evidence>
<dbReference type="RefSeq" id="WP_276740534.1">
    <property type="nucleotide sequence ID" value="NZ_CAJZKY010000052.1"/>
</dbReference>
<organism evidence="3 4">
    <name type="scientific">Actinomyces bouchesdurhonensis</name>
    <dbReference type="NCBI Taxonomy" id="1852361"/>
    <lineage>
        <taxon>Bacteria</taxon>
        <taxon>Bacillati</taxon>
        <taxon>Actinomycetota</taxon>
        <taxon>Actinomycetes</taxon>
        <taxon>Actinomycetales</taxon>
        <taxon>Actinomycetaceae</taxon>
        <taxon>Actinomyces</taxon>
    </lineage>
</organism>
<evidence type="ECO:0000259" key="2">
    <source>
        <dbReference type="Pfam" id="PF20171"/>
    </source>
</evidence>
<dbReference type="Pfam" id="PF10128">
    <property type="entry name" value="OpcA_G6PD_assem"/>
    <property type="match status" value="1"/>
</dbReference>
<dbReference type="Proteomes" id="UP000759246">
    <property type="component" value="Unassembled WGS sequence"/>
</dbReference>
<feature type="domain" description="Glucose-6-phosphate dehydrogenase assembly protein OpcA N-terminal" evidence="1">
    <location>
        <begin position="53"/>
        <end position="161"/>
    </location>
</feature>
<evidence type="ECO:0000313" key="4">
    <source>
        <dbReference type="Proteomes" id="UP000759246"/>
    </source>
</evidence>
<reference evidence="3" key="1">
    <citation type="submission" date="2020-04" db="EMBL/GenBank/DDBJ databases">
        <title>Deep metagenomics examines the oral microbiome during advanced dental caries in children, revealing novel taxa and co-occurrences with host molecules.</title>
        <authorList>
            <person name="Baker J.L."/>
            <person name="Morton J.T."/>
            <person name="Dinis M."/>
            <person name="Alvarez R."/>
            <person name="Tran N.C."/>
            <person name="Knight R."/>
            <person name="Edlund A."/>
        </authorList>
    </citation>
    <scope>NUCLEOTIDE SEQUENCE</scope>
    <source>
        <strain evidence="3">JCVI_30_bin.13</strain>
    </source>
</reference>
<dbReference type="PANTHER" id="PTHR38658">
    <property type="entry name" value="OXPP CYCLE PROTEIN OPCA-RELATED"/>
    <property type="match status" value="1"/>
</dbReference>
<accession>A0A929RQ42</accession>
<proteinExistence type="predicted"/>
<comment type="caution">
    <text evidence="3">The sequence shown here is derived from an EMBL/GenBank/DDBJ whole genome shotgun (WGS) entry which is preliminary data.</text>
</comment>
<sequence length="313" mass="34034">MIITLKNTTSAEVASRIVELRDERGSAALSRVLTLLICVPDMIDVDKAIEVSDAVSREHPCRVIVIVEPESTEGTALLNAQIRVGDAAGLSDIIILEPRGEAASNIDSLVMPLLQSDTPVVTYWPVTPPENPGAHPLGRLAVKRITDSRATECPMETLSALSTVYTPGDTDLAWAGVTLWRALLAAVAEDFDRLPTSIRVAGNATHPSPFLVAAWLHHQLGVPVERVVAPEAHTITDITFFFDDDTTVSLSRSATSSVARLSRPGLEDRNVNLARRSVQDSLMEDLRRLDPDVYYGELLTTELPRLAECPTED</sequence>